<dbReference type="SUPFAM" id="SSF117782">
    <property type="entry name" value="YbjQ-like"/>
    <property type="match status" value="1"/>
</dbReference>
<name>A0A0A1GU89_9LACO</name>
<sequence length="99" mass="10908">MFLTTGSIDKPHVIKGIVNATSHLMLASETIDAFESMDQLFPDVQEKMKQRASDNGADGIINIKFNTEIAQLQVAPKFLVVTGYGTMISFLDNKTDESK</sequence>
<dbReference type="InterPro" id="IPR035439">
    <property type="entry name" value="UPF0145_dom_sf"/>
</dbReference>
<dbReference type="Gene3D" id="3.30.110.70">
    <property type="entry name" value="Hypothetical protein apc22750. Chain B"/>
    <property type="match status" value="1"/>
</dbReference>
<gene>
    <name evidence="2" type="ORF">LOOC260_113000</name>
</gene>
<evidence type="ECO:0000256" key="1">
    <source>
        <dbReference type="ARBA" id="ARBA00010751"/>
    </source>
</evidence>
<dbReference type="EMBL" id="AP014680">
    <property type="protein sequence ID" value="BAP85837.1"/>
    <property type="molecule type" value="Genomic_DNA"/>
</dbReference>
<organism evidence="2 3">
    <name type="scientific">Paucilactobacillus hokkaidonensis JCM 18461</name>
    <dbReference type="NCBI Taxonomy" id="1291742"/>
    <lineage>
        <taxon>Bacteria</taxon>
        <taxon>Bacillati</taxon>
        <taxon>Bacillota</taxon>
        <taxon>Bacilli</taxon>
        <taxon>Lactobacillales</taxon>
        <taxon>Lactobacillaceae</taxon>
        <taxon>Paucilactobacillus</taxon>
    </lineage>
</organism>
<proteinExistence type="inferred from homology"/>
<accession>A0A0A1GU89</accession>
<evidence type="ECO:0000313" key="3">
    <source>
        <dbReference type="Proteomes" id="UP000031620"/>
    </source>
</evidence>
<dbReference type="AlphaFoldDB" id="A0A0A1GU89"/>
<dbReference type="STRING" id="1291742.LOOC260_113000"/>
<comment type="similarity">
    <text evidence="1">Belongs to the UPF0145 family.</text>
</comment>
<reference evidence="2 3" key="1">
    <citation type="submission" date="2014-11" db="EMBL/GenBank/DDBJ databases">
        <title>Complete genome sequence and analysis of Lactobacillus hokkaidonensis LOOC260T.</title>
        <authorList>
            <person name="Tanizawa Y."/>
            <person name="Tohno M."/>
            <person name="Kaminuma E."/>
            <person name="Nakamura Y."/>
            <person name="Arita M."/>
        </authorList>
    </citation>
    <scope>NUCLEOTIDE SEQUENCE [LARGE SCALE GENOMIC DNA]</scope>
    <source>
        <strain evidence="2 3">LOOC260</strain>
    </source>
</reference>
<dbReference type="Proteomes" id="UP000031620">
    <property type="component" value="Chromosome"/>
</dbReference>
<dbReference type="RefSeq" id="WP_041093746.1">
    <property type="nucleotide sequence ID" value="NZ_AP014680.1"/>
</dbReference>
<dbReference type="HOGENOM" id="CLU_2343157_0_0_9"/>
<dbReference type="InterPro" id="IPR002765">
    <property type="entry name" value="UPF0145_YbjQ-like"/>
</dbReference>
<evidence type="ECO:0008006" key="4">
    <source>
        <dbReference type="Google" id="ProtNLM"/>
    </source>
</evidence>
<protein>
    <recommendedName>
        <fullName evidence="4">Heavy metal-binding domain-containing protein</fullName>
    </recommendedName>
</protein>
<evidence type="ECO:0000313" key="2">
    <source>
        <dbReference type="EMBL" id="BAP85837.1"/>
    </source>
</evidence>
<dbReference type="KEGG" id="lho:LOOC260_113000"/>
<dbReference type="Pfam" id="PF01906">
    <property type="entry name" value="YbjQ_1"/>
    <property type="match status" value="1"/>
</dbReference>